<dbReference type="VEuPathDB" id="FungiDB:CDV56_104307"/>
<dbReference type="InterPro" id="IPR029070">
    <property type="entry name" value="Chitinase_insertion_sf"/>
</dbReference>
<keyword evidence="7 9" id="KW-0326">Glycosidase</keyword>
<evidence type="ECO:0000256" key="7">
    <source>
        <dbReference type="ARBA" id="ARBA00023295"/>
    </source>
</evidence>
<dbReference type="STRING" id="41047.A0A397GQC5"/>
<dbReference type="PANTHER" id="PTHR11177:SF397">
    <property type="entry name" value="CHITINASE"/>
    <property type="match status" value="1"/>
</dbReference>
<evidence type="ECO:0000256" key="2">
    <source>
        <dbReference type="ARBA" id="ARBA00008682"/>
    </source>
</evidence>
<evidence type="ECO:0000256" key="8">
    <source>
        <dbReference type="ARBA" id="ARBA00023326"/>
    </source>
</evidence>
<dbReference type="InterPro" id="IPR001579">
    <property type="entry name" value="Glyco_hydro_18_chit_AS"/>
</dbReference>
<evidence type="ECO:0000256" key="6">
    <source>
        <dbReference type="ARBA" id="ARBA00023277"/>
    </source>
</evidence>
<evidence type="ECO:0000256" key="4">
    <source>
        <dbReference type="ARBA" id="ARBA00022801"/>
    </source>
</evidence>
<dbReference type="InterPro" id="IPR050314">
    <property type="entry name" value="Glycosyl_Hydrlase_18"/>
</dbReference>
<dbReference type="SMART" id="SM00636">
    <property type="entry name" value="Glyco_18"/>
    <property type="match status" value="1"/>
</dbReference>
<keyword evidence="4 9" id="KW-0378">Hydrolase</keyword>
<proteinExistence type="inferred from homology"/>
<comment type="caution">
    <text evidence="12">The sequence shown here is derived from an EMBL/GenBank/DDBJ whole genome shotgun (WGS) entry which is preliminary data.</text>
</comment>
<name>A0A397GQC5_ASPTH</name>
<evidence type="ECO:0000256" key="1">
    <source>
        <dbReference type="ARBA" id="ARBA00000822"/>
    </source>
</evidence>
<feature type="compositionally biased region" description="Polar residues" evidence="10">
    <location>
        <begin position="1097"/>
        <end position="1112"/>
    </location>
</feature>
<evidence type="ECO:0000256" key="9">
    <source>
        <dbReference type="RuleBase" id="RU000489"/>
    </source>
</evidence>
<organism evidence="12 13">
    <name type="scientific">Aspergillus thermomutatus</name>
    <name type="common">Neosartorya pseudofischeri</name>
    <dbReference type="NCBI Taxonomy" id="41047"/>
    <lineage>
        <taxon>Eukaryota</taxon>
        <taxon>Fungi</taxon>
        <taxon>Dikarya</taxon>
        <taxon>Ascomycota</taxon>
        <taxon>Pezizomycotina</taxon>
        <taxon>Eurotiomycetes</taxon>
        <taxon>Eurotiomycetidae</taxon>
        <taxon>Eurotiales</taxon>
        <taxon>Aspergillaceae</taxon>
        <taxon>Aspergillus</taxon>
        <taxon>Aspergillus subgen. Fumigati</taxon>
    </lineage>
</organism>
<dbReference type="RefSeq" id="XP_026613047.1">
    <property type="nucleotide sequence ID" value="XM_026757926.1"/>
</dbReference>
<dbReference type="PROSITE" id="PS51910">
    <property type="entry name" value="GH18_2"/>
    <property type="match status" value="1"/>
</dbReference>
<dbReference type="InterPro" id="IPR017853">
    <property type="entry name" value="GH"/>
</dbReference>
<dbReference type="EC" id="3.2.1.14" evidence="3"/>
<dbReference type="Gene3D" id="3.10.50.10">
    <property type="match status" value="1"/>
</dbReference>
<accession>A0A397GQC5</accession>
<keyword evidence="6" id="KW-0119">Carbohydrate metabolism</keyword>
<evidence type="ECO:0000256" key="5">
    <source>
        <dbReference type="ARBA" id="ARBA00023024"/>
    </source>
</evidence>
<dbReference type="GO" id="GO:0006032">
    <property type="term" value="P:chitin catabolic process"/>
    <property type="evidence" value="ECO:0007669"/>
    <property type="project" value="UniProtKB-KW"/>
</dbReference>
<keyword evidence="5" id="KW-0146">Chitin degradation</keyword>
<evidence type="ECO:0000256" key="3">
    <source>
        <dbReference type="ARBA" id="ARBA00012729"/>
    </source>
</evidence>
<reference evidence="12" key="1">
    <citation type="submission" date="2018-08" db="EMBL/GenBank/DDBJ databases">
        <title>Draft genome sequence of azole-resistant Aspergillus thermomutatus (Neosartorya pseudofischeri) strain HMR AF 39, isolated from a human nasal aspirate.</title>
        <authorList>
            <person name="Parent-Michaud M."/>
            <person name="Dufresne P.J."/>
            <person name="Fournier E."/>
            <person name="Martineau C."/>
            <person name="Moreira S."/>
            <person name="Perkins V."/>
            <person name="De Repentigny L."/>
            <person name="Dufresne S.F."/>
        </authorList>
    </citation>
    <scope>NUCLEOTIDE SEQUENCE [LARGE SCALE GENOMIC DNA]</scope>
    <source>
        <strain evidence="12">HMR AF 39</strain>
    </source>
</reference>
<dbReference type="GO" id="GO:0008061">
    <property type="term" value="F:chitin binding"/>
    <property type="evidence" value="ECO:0007669"/>
    <property type="project" value="InterPro"/>
</dbReference>
<dbReference type="GeneID" id="38126281"/>
<keyword evidence="8" id="KW-0624">Polysaccharide degradation</keyword>
<dbReference type="Pfam" id="PF00704">
    <property type="entry name" value="Glyco_hydro_18"/>
    <property type="match status" value="1"/>
</dbReference>
<dbReference type="PROSITE" id="PS01095">
    <property type="entry name" value="GH18_1"/>
    <property type="match status" value="1"/>
</dbReference>
<comment type="catalytic activity">
    <reaction evidence="1">
        <text>Random endo-hydrolysis of N-acetyl-beta-D-glucosaminide (1-&gt;4)-beta-linkages in chitin and chitodextrins.</text>
        <dbReference type="EC" id="3.2.1.14"/>
    </reaction>
</comment>
<comment type="similarity">
    <text evidence="2">Belongs to the glycosyl hydrolase 18 family. Chitinase class V subfamily.</text>
</comment>
<dbReference type="GO" id="GO:0008843">
    <property type="term" value="F:endochitinase activity"/>
    <property type="evidence" value="ECO:0007669"/>
    <property type="project" value="UniProtKB-EC"/>
</dbReference>
<dbReference type="Gene3D" id="3.20.20.80">
    <property type="entry name" value="Glycosidases"/>
    <property type="match status" value="1"/>
</dbReference>
<dbReference type="SUPFAM" id="SSF51445">
    <property type="entry name" value="(Trans)glycosidases"/>
    <property type="match status" value="1"/>
</dbReference>
<feature type="domain" description="GH18" evidence="11">
    <location>
        <begin position="1"/>
        <end position="349"/>
    </location>
</feature>
<dbReference type="EMBL" id="NKHU02000145">
    <property type="protein sequence ID" value="RHZ51666.1"/>
    <property type="molecule type" value="Genomic_DNA"/>
</dbReference>
<dbReference type="OrthoDB" id="73875at2759"/>
<feature type="region of interest" description="Disordered" evidence="10">
    <location>
        <begin position="1097"/>
        <end position="1118"/>
    </location>
</feature>
<evidence type="ECO:0000256" key="10">
    <source>
        <dbReference type="SAM" id="MobiDB-lite"/>
    </source>
</evidence>
<sequence>MTPEEIPVEYLDQVNLAFLYIDPKDYHIIAMDDETLATDLYARVANLKTRNPAAKIWVSIGGWTFNDPGDYQSVFSKLAKDKQGARTFADKLMEFLDKYGFDGVDLDWEYPGADDRGGSKEDVENYPQMLSILKESLQGGNHYSKKWGLSITVPTSYWYLRWFDINALEKEVDEFNLMAYDLHGRWDREDPIGPYVYAHTNLTEIDEALDLFWRNDIDPSKINLGLADRKQFYGRTYTLSTPLCATAGCEWKDPGPKGQCTDTAGILSYKEIQGIVSESDLYPTYDEEAGVYYLTYGKGGANWVSFDNAISFKAKIDLANKYGLGGVLIWAIDQDDEYYHALRGVTGKDVEPIPMADDGFGAFKLDECYITGCGKSCRTGDITMTKLNEDASGRGCDGKDHNARSLCCPARNAPDSSTCYWTGGPINCHGQCAAGEVSMVLDDYGDSGKRCTNGGKKVWCCPATNGQKAIQDCILTGYSNKCPSDKPQEMTTVGEGEHDLDGSMYQVKRKFCCPEKPAYDMDQCGWHGDRTYCNDNECPLGQVELFRWHGWHEGLPEWYLGCSKGRQQAFCCPPPLSNGSAFLPVSLENLFPTADSFSDSYTTTFAEVFDGSPDETSHDVAGTDPDKKAFTWIVMVGEAEDVQSFDKRDGSHLEVFDCPDTHPDDFSVQRAKAVCVGGTDEDNNCEDILLGGVEGTVVRLPAHCGPDVYVRAVSFQRSSNSTMPHRLQKRHPTAYKVYDFHYDYDFHKLRRDGGEVYFRADLSNHPGYWKEVVAAAHDSAVKRTADNWRQLDRRFWSDSNEDWLKRFNSLLVQGNTGLKKHYEFQQCLFEATGVCQNADGRAEAYVYGEFNTTMDLGMTLIGTLRNFQFSEAYSYFNQESFSMRMGAGFQARARMYFDSGWVPIGSFDGFGMNSYIKGIFTVNPYFKMDARLEADAYVSAQATGEISIAHDRFRYYLPVGLGNNPTSITGDWSLDAVMGPISGQGNIEAKAGGGLVIGFRPTIAVDLTVQFRGQQYVNTSIALSTPGSIRYDAALSTKCSAGMQFDVTGQLDVNFAVINGLPGWTSQSYNWKNPSPVTLFSDCVPFVPLAKRELETNQSATHLSTRSTTGSQIDVPGESSKTCAFSSTGVYCADGDNSADLDCDLNKLPDAPDSEDDGNDGTLARRGNLVKRNSKKLSYCDRNGGPNFEGFNTGNTGTIVFSNYPSSSELVKDYYPNRRRPQSPWVAAANNGRTYDSEHVLEAQTVQRFFNHWGQQWSQLRGGAANANARKYPNPAKVAFNANSELGRVYPGYHWHYTKEIVLYESALNSKIKQGWFKNIALYGKNQMDGYIKAGRWDDVARVMKLHILAWKYYYFADIKKTLVKQSNRIYEKLKELDDDGGIAAAVGDRNGEFDKAYIPQGLAALWKDWVRSEHERVQADVKAFLKDTAQKTYDLNRPTSAKLEPGQAHQSNDNTVKLFELYRDAVNNLQDWNIDWDMDAFEQLYHDYRFHDAQVHYPDSEDPKIELVFHKGLEQATTTRRVGDLPILSEGLEYSDEKGAPMVEVKLQFYHWIFLADVPRGCLKGRSDFRPSRTLH</sequence>
<dbReference type="Proteomes" id="UP000215305">
    <property type="component" value="Unassembled WGS sequence"/>
</dbReference>
<dbReference type="GO" id="GO:0000272">
    <property type="term" value="P:polysaccharide catabolic process"/>
    <property type="evidence" value="ECO:0007669"/>
    <property type="project" value="UniProtKB-KW"/>
</dbReference>
<dbReference type="SUPFAM" id="SSF54556">
    <property type="entry name" value="Chitinase insertion domain"/>
    <property type="match status" value="1"/>
</dbReference>
<keyword evidence="13" id="KW-1185">Reference proteome</keyword>
<dbReference type="PANTHER" id="PTHR11177">
    <property type="entry name" value="CHITINASE"/>
    <property type="match status" value="1"/>
</dbReference>
<protein>
    <recommendedName>
        <fullName evidence="3">chitinase</fullName>
        <ecNumber evidence="3">3.2.1.14</ecNumber>
    </recommendedName>
</protein>
<evidence type="ECO:0000259" key="11">
    <source>
        <dbReference type="PROSITE" id="PS51910"/>
    </source>
</evidence>
<gene>
    <name evidence="12" type="ORF">CDV56_104307</name>
</gene>
<evidence type="ECO:0000313" key="13">
    <source>
        <dbReference type="Proteomes" id="UP000215305"/>
    </source>
</evidence>
<dbReference type="InterPro" id="IPR001223">
    <property type="entry name" value="Glyco_hydro18_cat"/>
</dbReference>
<evidence type="ECO:0000313" key="12">
    <source>
        <dbReference type="EMBL" id="RHZ51666.1"/>
    </source>
</evidence>
<dbReference type="InterPro" id="IPR011583">
    <property type="entry name" value="Chitinase_II/V-like_cat"/>
</dbReference>